<dbReference type="Proteomes" id="UP000440578">
    <property type="component" value="Unassembled WGS sequence"/>
</dbReference>
<dbReference type="OrthoDB" id="6405697at2759"/>
<sequence>MQPRMTLSPIFLALFLLPSPESWYVGLVGSSADDGSATFRDPTFQFRTESDGVVITATAEPGLLEQQPFVELDTEDMSDSGFCIPLSVAPPASNASGGGELAVLSTAPERLPLNNYCARIACPCGSNMWCTLRPRYCAKYHKVGDDLRAWKNDTRVYAERIGDAADGPAVSVVVRQGKLR</sequence>
<feature type="chain" id="PRO_5025564252" evidence="1">
    <location>
        <begin position="23"/>
        <end position="180"/>
    </location>
</feature>
<evidence type="ECO:0000313" key="3">
    <source>
        <dbReference type="Proteomes" id="UP000440578"/>
    </source>
</evidence>
<feature type="signal peptide" evidence="1">
    <location>
        <begin position="1"/>
        <end position="22"/>
    </location>
</feature>
<gene>
    <name evidence="2" type="ORF">FJT64_027798</name>
</gene>
<comment type="caution">
    <text evidence="2">The sequence shown here is derived from an EMBL/GenBank/DDBJ whole genome shotgun (WGS) entry which is preliminary data.</text>
</comment>
<dbReference type="EMBL" id="VIIS01001366">
    <property type="protein sequence ID" value="KAF0299422.1"/>
    <property type="molecule type" value="Genomic_DNA"/>
</dbReference>
<proteinExistence type="predicted"/>
<evidence type="ECO:0000256" key="1">
    <source>
        <dbReference type="SAM" id="SignalP"/>
    </source>
</evidence>
<dbReference type="AlphaFoldDB" id="A0A6A4W902"/>
<name>A0A6A4W902_AMPAM</name>
<evidence type="ECO:0000313" key="2">
    <source>
        <dbReference type="EMBL" id="KAF0299422.1"/>
    </source>
</evidence>
<keyword evidence="3" id="KW-1185">Reference proteome</keyword>
<keyword evidence="1" id="KW-0732">Signal</keyword>
<organism evidence="2 3">
    <name type="scientific">Amphibalanus amphitrite</name>
    <name type="common">Striped barnacle</name>
    <name type="synonym">Balanus amphitrite</name>
    <dbReference type="NCBI Taxonomy" id="1232801"/>
    <lineage>
        <taxon>Eukaryota</taxon>
        <taxon>Metazoa</taxon>
        <taxon>Ecdysozoa</taxon>
        <taxon>Arthropoda</taxon>
        <taxon>Crustacea</taxon>
        <taxon>Multicrustacea</taxon>
        <taxon>Cirripedia</taxon>
        <taxon>Thoracica</taxon>
        <taxon>Thoracicalcarea</taxon>
        <taxon>Balanomorpha</taxon>
        <taxon>Balanoidea</taxon>
        <taxon>Balanidae</taxon>
        <taxon>Amphibalaninae</taxon>
        <taxon>Amphibalanus</taxon>
    </lineage>
</organism>
<accession>A0A6A4W902</accession>
<protein>
    <submittedName>
        <fullName evidence="2">Uncharacterized protein</fullName>
    </submittedName>
</protein>
<reference evidence="2 3" key="1">
    <citation type="submission" date="2019-07" db="EMBL/GenBank/DDBJ databases">
        <title>Draft genome assembly of a fouling barnacle, Amphibalanus amphitrite (Darwin, 1854): The first reference genome for Thecostraca.</title>
        <authorList>
            <person name="Kim W."/>
        </authorList>
    </citation>
    <scope>NUCLEOTIDE SEQUENCE [LARGE SCALE GENOMIC DNA]</scope>
    <source>
        <strain evidence="2">SNU_AA5</strain>
        <tissue evidence="2">Soma without cirri and trophi</tissue>
    </source>
</reference>